<evidence type="ECO:0000313" key="1">
    <source>
        <dbReference type="EMBL" id="KAK6338642.1"/>
    </source>
</evidence>
<dbReference type="AlphaFoldDB" id="A0AAV9UC75"/>
<dbReference type="Proteomes" id="UP001375240">
    <property type="component" value="Unassembled WGS sequence"/>
</dbReference>
<reference evidence="1 2" key="1">
    <citation type="submission" date="2019-10" db="EMBL/GenBank/DDBJ databases">
        <authorList>
            <person name="Palmer J.M."/>
        </authorList>
    </citation>
    <scope>NUCLEOTIDE SEQUENCE [LARGE SCALE GENOMIC DNA]</scope>
    <source>
        <strain evidence="1 2">TWF696</strain>
    </source>
</reference>
<comment type="caution">
    <text evidence="1">The sequence shown here is derived from an EMBL/GenBank/DDBJ whole genome shotgun (WGS) entry which is preliminary data.</text>
</comment>
<gene>
    <name evidence="1" type="ORF">TWF696_009453</name>
</gene>
<evidence type="ECO:0000313" key="2">
    <source>
        <dbReference type="Proteomes" id="UP001375240"/>
    </source>
</evidence>
<keyword evidence="2" id="KW-1185">Reference proteome</keyword>
<protein>
    <submittedName>
        <fullName evidence="1">Uncharacterized protein</fullName>
    </submittedName>
</protein>
<dbReference type="EMBL" id="JAVHNQ010000009">
    <property type="protein sequence ID" value="KAK6338642.1"/>
    <property type="molecule type" value="Genomic_DNA"/>
</dbReference>
<name>A0AAV9UC75_9PEZI</name>
<organism evidence="1 2">
    <name type="scientific">Orbilia brochopaga</name>
    <dbReference type="NCBI Taxonomy" id="3140254"/>
    <lineage>
        <taxon>Eukaryota</taxon>
        <taxon>Fungi</taxon>
        <taxon>Dikarya</taxon>
        <taxon>Ascomycota</taxon>
        <taxon>Pezizomycotina</taxon>
        <taxon>Orbiliomycetes</taxon>
        <taxon>Orbiliales</taxon>
        <taxon>Orbiliaceae</taxon>
        <taxon>Orbilia</taxon>
    </lineage>
</organism>
<sequence length="162" mass="18473">MHTKNPRNMICSRNTRKKKLTVKPEVPNLPLAELNRLRKREVVCFRENYCWAPDFKDFLESMDSQPDVEWTVRGGDYQTIYCSAQNKCLIKGKAVGGASSATTTFGDIRRTLGNCAAACWTQTTMDWVHCTDQIRDNPHFDVTISHDDGDQCFDFPLGDLHP</sequence>
<proteinExistence type="predicted"/>
<accession>A0AAV9UC75</accession>